<dbReference type="PANTHER" id="PTHR38037:SF2">
    <property type="entry name" value="ATP-DEPENDENT ZINC PROTEASE DOMAIN-CONTAINING PROTEIN-RELATED"/>
    <property type="match status" value="1"/>
</dbReference>
<feature type="domain" description="Retropepsin-like aspartic endopeptidase" evidence="1">
    <location>
        <begin position="88"/>
        <end position="231"/>
    </location>
</feature>
<dbReference type="Proteomes" id="UP000000653">
    <property type="component" value="Chromosome"/>
</dbReference>
<evidence type="ECO:0000313" key="2">
    <source>
        <dbReference type="EMBL" id="ABJ15426.1"/>
    </source>
</evidence>
<dbReference type="AlphaFoldDB" id="A0A0H2ZK97"/>
<reference evidence="2 3" key="1">
    <citation type="journal article" date="2006" name="Genome Biol.">
        <title>Genomic analysis reveals that Pseudomonas aeruginosa virulence is combinatorial.</title>
        <authorList>
            <person name="Lee D.G."/>
            <person name="Urbach J.M."/>
            <person name="Wu G."/>
            <person name="Liberati N.T."/>
            <person name="Feinbaum R.L."/>
            <person name="Miyata S."/>
            <person name="Diggins L.T."/>
            <person name="He J."/>
            <person name="Saucier M."/>
            <person name="Deziel E."/>
            <person name="Friedman L."/>
            <person name="Li L."/>
            <person name="Grills G."/>
            <person name="Montgomery K."/>
            <person name="Kucherlapati R."/>
            <person name="Rahme L.G."/>
            <person name="Ausubel F.M."/>
        </authorList>
    </citation>
    <scope>NUCLEOTIDE SEQUENCE [LARGE SCALE GENOMIC DNA]</scope>
    <source>
        <strain evidence="2 3">UCBPP-PA14</strain>
    </source>
</reference>
<organism evidence="2 3">
    <name type="scientific">Pseudomonas aeruginosa (strain UCBPP-PA14)</name>
    <dbReference type="NCBI Taxonomy" id="208963"/>
    <lineage>
        <taxon>Bacteria</taxon>
        <taxon>Pseudomonadati</taxon>
        <taxon>Pseudomonadota</taxon>
        <taxon>Gammaproteobacteria</taxon>
        <taxon>Pseudomonadales</taxon>
        <taxon>Pseudomonadaceae</taxon>
        <taxon>Pseudomonas</taxon>
    </lineage>
</organism>
<name>A0A0H2ZK97_PSEAB</name>
<proteinExistence type="predicted"/>
<dbReference type="InterPro" id="IPR008503">
    <property type="entry name" value="Asp_endopeptidase"/>
</dbReference>
<dbReference type="PANTHER" id="PTHR38037">
    <property type="entry name" value="ZN_PROTEASE DOMAIN-CONTAINING PROTEIN"/>
    <property type="match status" value="1"/>
</dbReference>
<dbReference type="Pfam" id="PF05618">
    <property type="entry name" value="Zn_protease"/>
    <property type="match status" value="1"/>
</dbReference>
<sequence>MLRSSRRLLVRPVNSSRMVGFPVLGVGRRGPSYASAPRRPSRRRGERNRAVLVLCGPRITSGDARVKRALALLSLFALPVLAAEPNLYGRYEWVSLPELDRTLQAKMDTGAYTSSLSAKDIELFQRDGEEWVRFRLATKEADGSVFEHKLARIGKIKNRADNRNGEDEDEDRLSERPVIDLQVCLGGAMKTIEVNLTDRSAFNYPFLMGTKGLRKFHVAVDPSERFVADKPTCK</sequence>
<dbReference type="Gene3D" id="2.40.70.10">
    <property type="entry name" value="Acid Proteases"/>
    <property type="match status" value="1"/>
</dbReference>
<dbReference type="SUPFAM" id="SSF50630">
    <property type="entry name" value="Acid proteases"/>
    <property type="match status" value="1"/>
</dbReference>
<dbReference type="EMBL" id="CP000438">
    <property type="protein sequence ID" value="ABJ15426.1"/>
    <property type="molecule type" value="Genomic_DNA"/>
</dbReference>
<accession>A0A0H2ZK97</accession>
<evidence type="ECO:0000313" key="3">
    <source>
        <dbReference type="Proteomes" id="UP000000653"/>
    </source>
</evidence>
<evidence type="ECO:0000259" key="1">
    <source>
        <dbReference type="Pfam" id="PF05618"/>
    </source>
</evidence>
<dbReference type="HOGENOM" id="CLU_099424_0_0_6"/>
<dbReference type="InterPro" id="IPR021109">
    <property type="entry name" value="Peptidase_aspartic_dom_sf"/>
</dbReference>
<gene>
    <name evidence="2" type="ordered locus">PA14_06040</name>
</gene>
<dbReference type="KEGG" id="pau:PA14_06040"/>
<protein>
    <recommendedName>
        <fullName evidence="1">Retropepsin-like aspartic endopeptidase domain-containing protein</fullName>
    </recommendedName>
</protein>